<gene>
    <name evidence="13" type="primary">lpxK</name>
    <name evidence="14" type="ORF">BST86_00585</name>
</gene>
<evidence type="ECO:0000256" key="4">
    <source>
        <dbReference type="ARBA" id="ARBA00016436"/>
    </source>
</evidence>
<sequence length="327" mass="37150">MTGLRFLLYPFSILYDGVTGLRNYGFDKGWINATSFEIPIIAVGNLSTGGTGKSPMVEYLVRQHAGHKIAVLSRGYGRATKGYLEVFESSKATEVGDEPLQFKLKFRDQLIVSVCEKRVDGIKRLLEDHDLDLIILDDAFQHRYVKASHYVLLTHYSQPYFNDALLPAGNLRESRAGADRAQSIVVTKCPDGLTEAEMISINERIKPKAYQKVYFSKISYSDHAIGQHHELDLSSLKGKDVKVITGIAKPEYFIRFLERFVIIQHLKFPDHYNFRASDLDGLQKDDIILTTEKDYVRLKEFNLENLYYVGITTVFIGEEPQINISGN</sequence>
<evidence type="ECO:0000256" key="9">
    <source>
        <dbReference type="ARBA" id="ARBA00022777"/>
    </source>
</evidence>
<evidence type="ECO:0000256" key="3">
    <source>
        <dbReference type="ARBA" id="ARBA00012071"/>
    </source>
</evidence>
<evidence type="ECO:0000313" key="14">
    <source>
        <dbReference type="EMBL" id="PRP65691.1"/>
    </source>
</evidence>
<evidence type="ECO:0000256" key="5">
    <source>
        <dbReference type="ARBA" id="ARBA00022516"/>
    </source>
</evidence>
<dbReference type="PANTHER" id="PTHR42724">
    <property type="entry name" value="TETRAACYLDISACCHARIDE 4'-KINASE"/>
    <property type="match status" value="1"/>
</dbReference>
<proteinExistence type="inferred from homology"/>
<keyword evidence="5 13" id="KW-0444">Lipid biosynthesis</keyword>
<dbReference type="EMBL" id="MQUC01000003">
    <property type="protein sequence ID" value="PRP65691.1"/>
    <property type="molecule type" value="Genomic_DNA"/>
</dbReference>
<evidence type="ECO:0000256" key="8">
    <source>
        <dbReference type="ARBA" id="ARBA00022741"/>
    </source>
</evidence>
<accession>A0A2S9WQE1</accession>
<protein>
    <recommendedName>
        <fullName evidence="4 13">Tetraacyldisaccharide 4'-kinase</fullName>
        <ecNumber evidence="3 13">2.7.1.130</ecNumber>
    </recommendedName>
    <alternativeName>
        <fullName evidence="12 13">Lipid A 4'-kinase</fullName>
    </alternativeName>
</protein>
<keyword evidence="9 13" id="KW-0418">Kinase</keyword>
<dbReference type="RefSeq" id="WP_105981588.1">
    <property type="nucleotide sequence ID" value="NZ_MQUC01000003.1"/>
</dbReference>
<dbReference type="SUPFAM" id="SSF52540">
    <property type="entry name" value="P-loop containing nucleoside triphosphate hydrolases"/>
    <property type="match status" value="1"/>
</dbReference>
<reference evidence="14 15" key="1">
    <citation type="submission" date="2016-11" db="EMBL/GenBank/DDBJ databases">
        <title>Trade-off between light-utilization and light-protection in marine flavobacteria.</title>
        <authorList>
            <person name="Kumagai Y."/>
        </authorList>
    </citation>
    <scope>NUCLEOTIDE SEQUENCE [LARGE SCALE GENOMIC DNA]</scope>
    <source>
        <strain evidence="14 15">JCM 17109</strain>
    </source>
</reference>
<keyword evidence="15" id="KW-1185">Reference proteome</keyword>
<evidence type="ECO:0000256" key="10">
    <source>
        <dbReference type="ARBA" id="ARBA00022840"/>
    </source>
</evidence>
<comment type="function">
    <text evidence="1 13">Transfers the gamma-phosphate of ATP to the 4'-position of a tetraacyldisaccharide 1-phosphate intermediate (termed DS-1-P) to form tetraacyldisaccharide 1,4'-bis-phosphate (lipid IVA).</text>
</comment>
<organism evidence="14 15">
    <name type="scientific">Nonlabens agnitus</name>
    <dbReference type="NCBI Taxonomy" id="870484"/>
    <lineage>
        <taxon>Bacteria</taxon>
        <taxon>Pseudomonadati</taxon>
        <taxon>Bacteroidota</taxon>
        <taxon>Flavobacteriia</taxon>
        <taxon>Flavobacteriales</taxon>
        <taxon>Flavobacteriaceae</taxon>
        <taxon>Nonlabens</taxon>
    </lineage>
</organism>
<dbReference type="HAMAP" id="MF_00409">
    <property type="entry name" value="LpxK"/>
    <property type="match status" value="1"/>
</dbReference>
<dbReference type="GO" id="GO:0005524">
    <property type="term" value="F:ATP binding"/>
    <property type="evidence" value="ECO:0007669"/>
    <property type="project" value="UniProtKB-UniRule"/>
</dbReference>
<dbReference type="GO" id="GO:0009245">
    <property type="term" value="P:lipid A biosynthetic process"/>
    <property type="evidence" value="ECO:0007669"/>
    <property type="project" value="UniProtKB-UniRule"/>
</dbReference>
<evidence type="ECO:0000256" key="11">
    <source>
        <dbReference type="ARBA" id="ARBA00023098"/>
    </source>
</evidence>
<name>A0A2S9WQE1_9FLAO</name>
<evidence type="ECO:0000256" key="13">
    <source>
        <dbReference type="HAMAP-Rule" id="MF_00409"/>
    </source>
</evidence>
<keyword evidence="6 13" id="KW-0441">Lipid A biosynthesis</keyword>
<keyword evidence="11 13" id="KW-0443">Lipid metabolism</keyword>
<comment type="pathway">
    <text evidence="2 13">Glycolipid biosynthesis; lipid IV(A) biosynthesis; lipid IV(A) from (3R)-3-hydroxytetradecanoyl-[acyl-carrier-protein] and UDP-N-acetyl-alpha-D-glucosamine: step 6/6.</text>
</comment>
<comment type="catalytic activity">
    <reaction evidence="13">
        <text>a lipid A disaccharide + ATP = a lipid IVA + ADP + H(+)</text>
        <dbReference type="Rhea" id="RHEA:67840"/>
        <dbReference type="ChEBI" id="CHEBI:15378"/>
        <dbReference type="ChEBI" id="CHEBI:30616"/>
        <dbReference type="ChEBI" id="CHEBI:176343"/>
        <dbReference type="ChEBI" id="CHEBI:176425"/>
        <dbReference type="ChEBI" id="CHEBI:456216"/>
        <dbReference type="EC" id="2.7.1.130"/>
    </reaction>
</comment>
<dbReference type="OrthoDB" id="9766423at2"/>
<dbReference type="NCBIfam" id="TIGR00682">
    <property type="entry name" value="lpxK"/>
    <property type="match status" value="1"/>
</dbReference>
<evidence type="ECO:0000256" key="12">
    <source>
        <dbReference type="ARBA" id="ARBA00029757"/>
    </source>
</evidence>
<evidence type="ECO:0000256" key="2">
    <source>
        <dbReference type="ARBA" id="ARBA00004870"/>
    </source>
</evidence>
<evidence type="ECO:0000313" key="15">
    <source>
        <dbReference type="Proteomes" id="UP000239532"/>
    </source>
</evidence>
<dbReference type="EC" id="2.7.1.130" evidence="3 13"/>
<evidence type="ECO:0000256" key="1">
    <source>
        <dbReference type="ARBA" id="ARBA00002274"/>
    </source>
</evidence>
<comment type="similarity">
    <text evidence="13">Belongs to the LpxK family.</text>
</comment>
<evidence type="ECO:0000256" key="7">
    <source>
        <dbReference type="ARBA" id="ARBA00022679"/>
    </source>
</evidence>
<dbReference type="GO" id="GO:0009029">
    <property type="term" value="F:lipid-A 4'-kinase activity"/>
    <property type="evidence" value="ECO:0007669"/>
    <property type="project" value="UniProtKB-UniRule"/>
</dbReference>
<dbReference type="InterPro" id="IPR003758">
    <property type="entry name" value="LpxK"/>
</dbReference>
<dbReference type="Proteomes" id="UP000239532">
    <property type="component" value="Unassembled WGS sequence"/>
</dbReference>
<dbReference type="Pfam" id="PF02606">
    <property type="entry name" value="LpxK"/>
    <property type="match status" value="1"/>
</dbReference>
<dbReference type="GO" id="GO:0005886">
    <property type="term" value="C:plasma membrane"/>
    <property type="evidence" value="ECO:0007669"/>
    <property type="project" value="TreeGrafter"/>
</dbReference>
<evidence type="ECO:0000256" key="6">
    <source>
        <dbReference type="ARBA" id="ARBA00022556"/>
    </source>
</evidence>
<comment type="caution">
    <text evidence="13">Lacks conserved residue(s) required for the propagation of feature annotation.</text>
</comment>
<dbReference type="UniPathway" id="UPA00359">
    <property type="reaction ID" value="UER00482"/>
</dbReference>
<dbReference type="AlphaFoldDB" id="A0A2S9WQE1"/>
<dbReference type="PANTHER" id="PTHR42724:SF1">
    <property type="entry name" value="TETRAACYLDISACCHARIDE 4'-KINASE, MITOCHONDRIAL-RELATED"/>
    <property type="match status" value="1"/>
</dbReference>
<dbReference type="GO" id="GO:0009244">
    <property type="term" value="P:lipopolysaccharide core region biosynthetic process"/>
    <property type="evidence" value="ECO:0007669"/>
    <property type="project" value="TreeGrafter"/>
</dbReference>
<keyword evidence="8 13" id="KW-0547">Nucleotide-binding</keyword>
<comment type="caution">
    <text evidence="14">The sequence shown here is derived from an EMBL/GenBank/DDBJ whole genome shotgun (WGS) entry which is preliminary data.</text>
</comment>
<keyword evidence="7 13" id="KW-0808">Transferase</keyword>
<dbReference type="InterPro" id="IPR027417">
    <property type="entry name" value="P-loop_NTPase"/>
</dbReference>
<keyword evidence="10 13" id="KW-0067">ATP-binding</keyword>